<evidence type="ECO:0000256" key="1">
    <source>
        <dbReference type="ARBA" id="ARBA00022658"/>
    </source>
</evidence>
<accession>A0AAD6YFP4</accession>
<dbReference type="GO" id="GO:0005886">
    <property type="term" value="C:plasma membrane"/>
    <property type="evidence" value="ECO:0007669"/>
    <property type="project" value="TreeGrafter"/>
</dbReference>
<dbReference type="InterPro" id="IPR008937">
    <property type="entry name" value="Ras-like_GEF"/>
</dbReference>
<organism evidence="4 5">
    <name type="scientific">Mycena pura</name>
    <dbReference type="NCBI Taxonomy" id="153505"/>
    <lineage>
        <taxon>Eukaryota</taxon>
        <taxon>Fungi</taxon>
        <taxon>Dikarya</taxon>
        <taxon>Basidiomycota</taxon>
        <taxon>Agaricomycotina</taxon>
        <taxon>Agaricomycetes</taxon>
        <taxon>Agaricomycetidae</taxon>
        <taxon>Agaricales</taxon>
        <taxon>Marasmiineae</taxon>
        <taxon>Mycenaceae</taxon>
        <taxon>Mycena</taxon>
    </lineage>
</organism>
<dbReference type="Pfam" id="PF00617">
    <property type="entry name" value="RasGEF"/>
    <property type="match status" value="1"/>
</dbReference>
<dbReference type="Proteomes" id="UP001219525">
    <property type="component" value="Unassembled WGS sequence"/>
</dbReference>
<name>A0AAD6YFP4_9AGAR</name>
<dbReference type="PANTHER" id="PTHR23113">
    <property type="entry name" value="GUANINE NUCLEOTIDE EXCHANGE FACTOR"/>
    <property type="match status" value="1"/>
</dbReference>
<dbReference type="SMART" id="SM00147">
    <property type="entry name" value="RasGEF"/>
    <property type="match status" value="1"/>
</dbReference>
<evidence type="ECO:0000259" key="3">
    <source>
        <dbReference type="PROSITE" id="PS50009"/>
    </source>
</evidence>
<dbReference type="GO" id="GO:0007265">
    <property type="term" value="P:Ras protein signal transduction"/>
    <property type="evidence" value="ECO:0007669"/>
    <property type="project" value="TreeGrafter"/>
</dbReference>
<dbReference type="Gene3D" id="1.10.840.10">
    <property type="entry name" value="Ras guanine-nucleotide exchange factors catalytic domain"/>
    <property type="match status" value="1"/>
</dbReference>
<dbReference type="PROSITE" id="PS50009">
    <property type="entry name" value="RASGEF_CAT"/>
    <property type="match status" value="1"/>
</dbReference>
<dbReference type="SUPFAM" id="SSF48366">
    <property type="entry name" value="Ras GEF"/>
    <property type="match status" value="1"/>
</dbReference>
<evidence type="ECO:0000313" key="4">
    <source>
        <dbReference type="EMBL" id="KAJ7214482.1"/>
    </source>
</evidence>
<keyword evidence="5" id="KW-1185">Reference proteome</keyword>
<dbReference type="GO" id="GO:0005085">
    <property type="term" value="F:guanyl-nucleotide exchange factor activity"/>
    <property type="evidence" value="ECO:0007669"/>
    <property type="project" value="UniProtKB-KW"/>
</dbReference>
<dbReference type="PANTHER" id="PTHR23113:SF368">
    <property type="entry name" value="CELL DIVISION CONTROL PROTEIN 25"/>
    <property type="match status" value="1"/>
</dbReference>
<feature type="non-terminal residue" evidence="4">
    <location>
        <position position="392"/>
    </location>
</feature>
<sequence length="392" mass="44030">MASFRVFTSAEELLDLLVRRFWIQPSPPPGLAPAEHEAWVACTQQGVQRSVLHAFGCILQLDDMSPTDSLCILERMKDFIAAAHVAGPEAHHLQSLIEHAVNAVDLPSEDDSEALREAVTDKMQLREIEPLELARQLTIMENGLFRRIRLADCVQRATEHSAENSDNFTRFVSTNIKIPLWVAQSILNEDRSQRRAKVVKYWIAVADRCRALNNFSTMAAIHAALSAPFISRLKRTWTHVSQRYMGMLAACARIMDSGKSFRNYRRVALAAAVPPGVPFMGILLSSLQFIHDGTPDYVCYIPGPNGNSVPVLGTPLVNFNKWRKVCEFMDDSVKPWQKPFNLHVLPPVQAYIEDALGTVNPSQEFDEGLWNMSLLREPGPRDWLETSGVEKA</sequence>
<dbReference type="InterPro" id="IPR023578">
    <property type="entry name" value="Ras_GEF_dom_sf"/>
</dbReference>
<keyword evidence="1 2" id="KW-0344">Guanine-nucleotide releasing factor</keyword>
<dbReference type="AlphaFoldDB" id="A0AAD6YFP4"/>
<proteinExistence type="predicted"/>
<dbReference type="EMBL" id="JARJCW010000019">
    <property type="protein sequence ID" value="KAJ7214482.1"/>
    <property type="molecule type" value="Genomic_DNA"/>
</dbReference>
<dbReference type="CDD" id="cd00155">
    <property type="entry name" value="RasGEF"/>
    <property type="match status" value="1"/>
</dbReference>
<evidence type="ECO:0000256" key="2">
    <source>
        <dbReference type="PROSITE-ProRule" id="PRU00168"/>
    </source>
</evidence>
<feature type="domain" description="Ras-GEF" evidence="3">
    <location>
        <begin position="129"/>
        <end position="379"/>
    </location>
</feature>
<evidence type="ECO:0000313" key="5">
    <source>
        <dbReference type="Proteomes" id="UP001219525"/>
    </source>
</evidence>
<gene>
    <name evidence="4" type="ORF">GGX14DRAFT_444045</name>
</gene>
<dbReference type="InterPro" id="IPR036964">
    <property type="entry name" value="RASGEF_cat_dom_sf"/>
</dbReference>
<comment type="caution">
    <text evidence="4">The sequence shown here is derived from an EMBL/GenBank/DDBJ whole genome shotgun (WGS) entry which is preliminary data.</text>
</comment>
<dbReference type="InterPro" id="IPR001895">
    <property type="entry name" value="RASGEF_cat_dom"/>
</dbReference>
<dbReference type="Gene3D" id="1.20.870.10">
    <property type="entry name" value="Son of sevenless (SoS) protein Chain: S domain 1"/>
    <property type="match status" value="1"/>
</dbReference>
<reference evidence="4" key="1">
    <citation type="submission" date="2023-03" db="EMBL/GenBank/DDBJ databases">
        <title>Massive genome expansion in bonnet fungi (Mycena s.s.) driven by repeated elements and novel gene families across ecological guilds.</title>
        <authorList>
            <consortium name="Lawrence Berkeley National Laboratory"/>
            <person name="Harder C.B."/>
            <person name="Miyauchi S."/>
            <person name="Viragh M."/>
            <person name="Kuo A."/>
            <person name="Thoen E."/>
            <person name="Andreopoulos B."/>
            <person name="Lu D."/>
            <person name="Skrede I."/>
            <person name="Drula E."/>
            <person name="Henrissat B."/>
            <person name="Morin E."/>
            <person name="Kohler A."/>
            <person name="Barry K."/>
            <person name="LaButti K."/>
            <person name="Morin E."/>
            <person name="Salamov A."/>
            <person name="Lipzen A."/>
            <person name="Mereny Z."/>
            <person name="Hegedus B."/>
            <person name="Baldrian P."/>
            <person name="Stursova M."/>
            <person name="Weitz H."/>
            <person name="Taylor A."/>
            <person name="Grigoriev I.V."/>
            <person name="Nagy L.G."/>
            <person name="Martin F."/>
            <person name="Kauserud H."/>
        </authorList>
    </citation>
    <scope>NUCLEOTIDE SEQUENCE</scope>
    <source>
        <strain evidence="4">9144</strain>
    </source>
</reference>
<protein>
    <submittedName>
        <fullName evidence="4">Ras guanine nucleotide exchange factor domain-containing protein</fullName>
    </submittedName>
</protein>